<evidence type="ECO:0000313" key="13">
    <source>
        <dbReference type="EMBL" id="PIR72914.1"/>
    </source>
</evidence>
<dbReference type="InterPro" id="IPR040690">
    <property type="entry name" value="FtsX_ECD"/>
</dbReference>
<evidence type="ECO:0000259" key="12">
    <source>
        <dbReference type="Pfam" id="PF18075"/>
    </source>
</evidence>
<dbReference type="PIRSF" id="PIRSF003097">
    <property type="entry name" value="FtsX"/>
    <property type="match status" value="1"/>
</dbReference>
<gene>
    <name evidence="13" type="ORF">COV26_01425</name>
</gene>
<dbReference type="GO" id="GO:0051301">
    <property type="term" value="P:cell division"/>
    <property type="evidence" value="ECO:0007669"/>
    <property type="project" value="UniProtKB-KW"/>
</dbReference>
<dbReference type="InterPro" id="IPR004513">
    <property type="entry name" value="FtsX"/>
</dbReference>
<evidence type="ECO:0000256" key="4">
    <source>
        <dbReference type="ARBA" id="ARBA00022475"/>
    </source>
</evidence>
<comment type="similarity">
    <text evidence="2">Belongs to the ABC-4 integral membrane protein family. FtsX subfamily.</text>
</comment>
<feature type="non-terminal residue" evidence="13">
    <location>
        <position position="1"/>
    </location>
</feature>
<evidence type="ECO:0000256" key="5">
    <source>
        <dbReference type="ARBA" id="ARBA00022618"/>
    </source>
</evidence>
<dbReference type="InterPro" id="IPR003838">
    <property type="entry name" value="ABC3_permease_C"/>
</dbReference>
<comment type="subcellular location">
    <subcellularLocation>
        <location evidence="1">Cell membrane</location>
        <topology evidence="1">Multi-pass membrane protein</topology>
    </subcellularLocation>
</comment>
<keyword evidence="7 10" id="KW-1133">Transmembrane helix</keyword>
<dbReference type="PANTHER" id="PTHR47755:SF1">
    <property type="entry name" value="CELL DIVISION PROTEIN FTSX"/>
    <property type="match status" value="1"/>
</dbReference>
<feature type="transmembrane region" description="Helical" evidence="10">
    <location>
        <begin position="7"/>
        <end position="30"/>
    </location>
</feature>
<evidence type="ECO:0000256" key="8">
    <source>
        <dbReference type="ARBA" id="ARBA00023136"/>
    </source>
</evidence>
<evidence type="ECO:0000256" key="6">
    <source>
        <dbReference type="ARBA" id="ARBA00022692"/>
    </source>
</evidence>
<feature type="transmembrane region" description="Helical" evidence="10">
    <location>
        <begin position="167"/>
        <end position="192"/>
    </location>
</feature>
<dbReference type="Proteomes" id="UP000228508">
    <property type="component" value="Unassembled WGS sequence"/>
</dbReference>
<evidence type="ECO:0000313" key="14">
    <source>
        <dbReference type="Proteomes" id="UP000228508"/>
    </source>
</evidence>
<evidence type="ECO:0000256" key="2">
    <source>
        <dbReference type="ARBA" id="ARBA00007379"/>
    </source>
</evidence>
<feature type="domain" description="FtsX extracellular" evidence="12">
    <location>
        <begin position="45"/>
        <end position="133"/>
    </location>
</feature>
<dbReference type="Pfam" id="PF18075">
    <property type="entry name" value="FtsX_ECD"/>
    <property type="match status" value="1"/>
</dbReference>
<comment type="caution">
    <text evidence="13">The sequence shown here is derived from an EMBL/GenBank/DDBJ whole genome shotgun (WGS) entry which is preliminary data.</text>
</comment>
<keyword evidence="4" id="KW-1003">Cell membrane</keyword>
<keyword evidence="5" id="KW-0132">Cell division</keyword>
<keyword evidence="6 10" id="KW-0812">Transmembrane</keyword>
<dbReference type="AlphaFoldDB" id="A0A2H0TL82"/>
<dbReference type="Gene3D" id="3.30.70.3040">
    <property type="match status" value="1"/>
</dbReference>
<feature type="domain" description="ABC3 transporter permease C-terminal" evidence="11">
    <location>
        <begin position="167"/>
        <end position="288"/>
    </location>
</feature>
<accession>A0A2H0TL82</accession>
<dbReference type="EMBL" id="PFCH01000025">
    <property type="protein sequence ID" value="PIR72914.1"/>
    <property type="molecule type" value="Genomic_DNA"/>
</dbReference>
<proteinExistence type="inferred from homology"/>
<feature type="transmembrane region" description="Helical" evidence="10">
    <location>
        <begin position="213"/>
        <end position="240"/>
    </location>
</feature>
<dbReference type="GO" id="GO:0005886">
    <property type="term" value="C:plasma membrane"/>
    <property type="evidence" value="ECO:0007669"/>
    <property type="project" value="UniProtKB-SubCell"/>
</dbReference>
<protein>
    <recommendedName>
        <fullName evidence="3">Cell division protein FtsX</fullName>
    </recommendedName>
</protein>
<evidence type="ECO:0000256" key="7">
    <source>
        <dbReference type="ARBA" id="ARBA00022989"/>
    </source>
</evidence>
<evidence type="ECO:0000256" key="10">
    <source>
        <dbReference type="SAM" id="Phobius"/>
    </source>
</evidence>
<organism evidence="13 14">
    <name type="scientific">Candidatus Nealsonbacteria bacterium CG10_big_fil_rev_8_21_14_0_10_36_23</name>
    <dbReference type="NCBI Taxonomy" id="1974709"/>
    <lineage>
        <taxon>Bacteria</taxon>
        <taxon>Candidatus Nealsoniibacteriota</taxon>
    </lineage>
</organism>
<sequence>ANFSRNSWLATATVFIMVMVISLVTSLYLLRGMTDFLIKELEAKVDLSVYFQKDVSEREILNAKEELSKLSEVKEVEYISSEQALEKFKERHKDNPIILETLTEIGDNPLPASLNIKVFEAPQYENLVSYLQGSSFQNLIEKIDYQEQKPVIERLYTITSGLNTGGIIFSLILAFLAVLVAFNTIRLAIYNSRDEISVQRLVGASNWFIRGPYIFQGAISGFFATLICLLIFTILSFILSSKLETFALGFNLFGFYTHNLFLVFSIQLATGIILGVVSSIIAIRKYLQI</sequence>
<keyword evidence="9" id="KW-0131">Cell cycle</keyword>
<name>A0A2H0TL82_9BACT</name>
<reference evidence="14" key="1">
    <citation type="submission" date="2017-09" db="EMBL/GenBank/DDBJ databases">
        <title>Depth-based differentiation of microbial function through sediment-hosted aquifers and enrichment of novel symbionts in the deep terrestrial subsurface.</title>
        <authorList>
            <person name="Probst A.J."/>
            <person name="Ladd B."/>
            <person name="Jarett J.K."/>
            <person name="Geller-Mcgrath D.E."/>
            <person name="Sieber C.M.K."/>
            <person name="Emerson J.B."/>
            <person name="Anantharaman K."/>
            <person name="Thomas B.C."/>
            <person name="Malmstrom R."/>
            <person name="Stieglmeier M."/>
            <person name="Klingl A."/>
            <person name="Woyke T."/>
            <person name="Ryan C.M."/>
            <person name="Banfield J.F."/>
        </authorList>
    </citation>
    <scope>NUCLEOTIDE SEQUENCE [LARGE SCALE GENOMIC DNA]</scope>
</reference>
<evidence type="ECO:0000259" key="11">
    <source>
        <dbReference type="Pfam" id="PF02687"/>
    </source>
</evidence>
<evidence type="ECO:0000256" key="9">
    <source>
        <dbReference type="ARBA" id="ARBA00023306"/>
    </source>
</evidence>
<keyword evidence="8 10" id="KW-0472">Membrane</keyword>
<feature type="transmembrane region" description="Helical" evidence="10">
    <location>
        <begin position="260"/>
        <end position="283"/>
    </location>
</feature>
<dbReference type="Pfam" id="PF02687">
    <property type="entry name" value="FtsX"/>
    <property type="match status" value="1"/>
</dbReference>
<dbReference type="PANTHER" id="PTHR47755">
    <property type="entry name" value="CELL DIVISION PROTEIN FTSX"/>
    <property type="match status" value="1"/>
</dbReference>
<evidence type="ECO:0000256" key="3">
    <source>
        <dbReference type="ARBA" id="ARBA00021907"/>
    </source>
</evidence>
<evidence type="ECO:0000256" key="1">
    <source>
        <dbReference type="ARBA" id="ARBA00004651"/>
    </source>
</evidence>